<dbReference type="PROSITE" id="PS51450">
    <property type="entry name" value="LRR"/>
    <property type="match status" value="1"/>
</dbReference>
<dbReference type="Proteomes" id="UP001606300">
    <property type="component" value="Unassembled WGS sequence"/>
</dbReference>
<keyword evidence="3" id="KW-0067">ATP-binding</keyword>
<dbReference type="SUPFAM" id="SSF56112">
    <property type="entry name" value="Protein kinase-like (PK-like)"/>
    <property type="match status" value="1"/>
</dbReference>
<dbReference type="InterPro" id="IPR001611">
    <property type="entry name" value="Leu-rich_rpt"/>
</dbReference>
<sequence>MNTLEQLRAGALSGARRLTLRADLRELPEEVYTLADSLEELDLSGNALDDLPADLPRLHRLRVIFCSNNRFARLPEVLGRCKSLEMVGFKANHISDVPAAALPPRLRWLILTDNRIEALPDELGRRARLQKVALAGNRLTALPATMAGCERLELLRISANQFEGLPDWLLTLPRLTWLAHGGNPFSAAQEAEALDNAPMPRVNWADLQVQALLGEGASGHIHRAARADGTAVALKVFKGEVTSDGLPGTELAACLQAGAHPHLIPATGRLSGHPGGADGLLMPLIPPRFRTLAGPPSLASCTRDVYDPALQMAPGAALRLATGMADALAHLHARALTHGDFYAHNMLHDGDGEGRLGDFGAASFLASVPPQQAARLKALDVRALGCLLEELGPRCAQHADAVQVLADACLAAAVDTRPAAHDVAQRLRRLALPCG</sequence>
<comment type="caution">
    <text evidence="5">The sequence shown here is derived from an EMBL/GenBank/DDBJ whole genome shotgun (WGS) entry which is preliminary data.</text>
</comment>
<keyword evidence="3" id="KW-0547">Nucleotide-binding</keyword>
<keyword evidence="5" id="KW-0418">Kinase</keyword>
<dbReference type="SMART" id="SM00369">
    <property type="entry name" value="LRR_TYP"/>
    <property type="match status" value="5"/>
</dbReference>
<evidence type="ECO:0000256" key="2">
    <source>
        <dbReference type="ARBA" id="ARBA00022737"/>
    </source>
</evidence>
<dbReference type="SUPFAM" id="SSF52058">
    <property type="entry name" value="L domain-like"/>
    <property type="match status" value="1"/>
</dbReference>
<dbReference type="Gene3D" id="1.10.510.10">
    <property type="entry name" value="Transferase(Phosphotransferase) domain 1"/>
    <property type="match status" value="1"/>
</dbReference>
<dbReference type="InterPro" id="IPR050216">
    <property type="entry name" value="LRR_domain-containing"/>
</dbReference>
<protein>
    <submittedName>
        <fullName evidence="5">Leucine-rich repeat-containing protein kinase family protein</fullName>
        <ecNumber evidence="5">2.7.-.-</ecNumber>
    </submittedName>
</protein>
<organism evidence="5 6">
    <name type="scientific">Pelomonas dachongensis</name>
    <dbReference type="NCBI Taxonomy" id="3299029"/>
    <lineage>
        <taxon>Bacteria</taxon>
        <taxon>Pseudomonadati</taxon>
        <taxon>Pseudomonadota</taxon>
        <taxon>Betaproteobacteria</taxon>
        <taxon>Burkholderiales</taxon>
        <taxon>Sphaerotilaceae</taxon>
        <taxon>Roseateles</taxon>
    </lineage>
</organism>
<evidence type="ECO:0000313" key="6">
    <source>
        <dbReference type="Proteomes" id="UP001606300"/>
    </source>
</evidence>
<evidence type="ECO:0000313" key="5">
    <source>
        <dbReference type="EMBL" id="MFG6415431.1"/>
    </source>
</evidence>
<dbReference type="GO" id="GO:0016301">
    <property type="term" value="F:kinase activity"/>
    <property type="evidence" value="ECO:0007669"/>
    <property type="project" value="UniProtKB-KW"/>
</dbReference>
<evidence type="ECO:0000256" key="1">
    <source>
        <dbReference type="ARBA" id="ARBA00022614"/>
    </source>
</evidence>
<evidence type="ECO:0000259" key="4">
    <source>
        <dbReference type="PROSITE" id="PS50011"/>
    </source>
</evidence>
<dbReference type="InterPro" id="IPR011009">
    <property type="entry name" value="Kinase-like_dom_sf"/>
</dbReference>
<dbReference type="SMART" id="SM00364">
    <property type="entry name" value="LRR_BAC"/>
    <property type="match status" value="5"/>
</dbReference>
<dbReference type="InterPro" id="IPR000719">
    <property type="entry name" value="Prot_kinase_dom"/>
</dbReference>
<keyword evidence="6" id="KW-1185">Reference proteome</keyword>
<dbReference type="PROSITE" id="PS00107">
    <property type="entry name" value="PROTEIN_KINASE_ATP"/>
    <property type="match status" value="1"/>
</dbReference>
<accession>A0ABW7EPR4</accession>
<keyword evidence="1" id="KW-0433">Leucine-rich repeat</keyword>
<gene>
    <name evidence="5" type="ORF">ACG02S_16160</name>
</gene>
<dbReference type="InterPro" id="IPR003591">
    <property type="entry name" value="Leu-rich_rpt_typical-subtyp"/>
</dbReference>
<dbReference type="Pfam" id="PF00560">
    <property type="entry name" value="LRR_1"/>
    <property type="match status" value="1"/>
</dbReference>
<dbReference type="PANTHER" id="PTHR48051:SF1">
    <property type="entry name" value="RAS SUPPRESSOR PROTEIN 1"/>
    <property type="match status" value="1"/>
</dbReference>
<dbReference type="Pfam" id="PF13855">
    <property type="entry name" value="LRR_8"/>
    <property type="match status" value="1"/>
</dbReference>
<reference evidence="5 6" key="1">
    <citation type="submission" date="2024-09" db="EMBL/GenBank/DDBJ databases">
        <title>Novel species of the genus Pelomonas and Roseateles isolated from streams.</title>
        <authorList>
            <person name="Lu H."/>
        </authorList>
    </citation>
    <scope>NUCLEOTIDE SEQUENCE [LARGE SCALE GENOMIC DNA]</scope>
    <source>
        <strain evidence="5 6">DC23W</strain>
    </source>
</reference>
<keyword evidence="2" id="KW-0677">Repeat</keyword>
<dbReference type="RefSeq" id="WP_394471494.1">
    <property type="nucleotide sequence ID" value="NZ_JBIGHY010000005.1"/>
</dbReference>
<dbReference type="PROSITE" id="PS50011">
    <property type="entry name" value="PROTEIN_KINASE_DOM"/>
    <property type="match status" value="1"/>
</dbReference>
<dbReference type="EC" id="2.7.-.-" evidence="5"/>
<dbReference type="InterPro" id="IPR017441">
    <property type="entry name" value="Protein_kinase_ATP_BS"/>
</dbReference>
<feature type="domain" description="Protein kinase" evidence="4">
    <location>
        <begin position="207"/>
        <end position="435"/>
    </location>
</feature>
<dbReference type="SMART" id="SM00220">
    <property type="entry name" value="S_TKc"/>
    <property type="match status" value="1"/>
</dbReference>
<keyword evidence="5" id="KW-0808">Transferase</keyword>
<dbReference type="InterPro" id="IPR032675">
    <property type="entry name" value="LRR_dom_sf"/>
</dbReference>
<evidence type="ECO:0000256" key="3">
    <source>
        <dbReference type="PROSITE-ProRule" id="PRU10141"/>
    </source>
</evidence>
<dbReference type="Pfam" id="PF00069">
    <property type="entry name" value="Pkinase"/>
    <property type="match status" value="1"/>
</dbReference>
<name>A0ABW7EPR4_9BURK</name>
<dbReference type="EMBL" id="JBIGHY010000005">
    <property type="protein sequence ID" value="MFG6415431.1"/>
    <property type="molecule type" value="Genomic_DNA"/>
</dbReference>
<feature type="binding site" evidence="3">
    <location>
        <position position="235"/>
    </location>
    <ligand>
        <name>ATP</name>
        <dbReference type="ChEBI" id="CHEBI:30616"/>
    </ligand>
</feature>
<dbReference type="PANTHER" id="PTHR48051">
    <property type="match status" value="1"/>
</dbReference>
<dbReference type="Gene3D" id="3.80.10.10">
    <property type="entry name" value="Ribonuclease Inhibitor"/>
    <property type="match status" value="2"/>
</dbReference>
<proteinExistence type="predicted"/>